<dbReference type="InterPro" id="IPR044246">
    <property type="entry name" value="ZFP3-like"/>
</dbReference>
<gene>
    <name evidence="7" type="ORF">Lalb_Chr16g0385421</name>
</gene>
<dbReference type="PROSITE" id="PS50157">
    <property type="entry name" value="ZINC_FINGER_C2H2_2"/>
    <property type="match status" value="1"/>
</dbReference>
<comment type="subcellular location">
    <subcellularLocation>
        <location evidence="1">Nucleus</location>
    </subcellularLocation>
</comment>
<evidence type="ECO:0000313" key="8">
    <source>
        <dbReference type="Proteomes" id="UP000447434"/>
    </source>
</evidence>
<sequence length="247" mass="28114">MSDKQFVGDFWDRKLKRKIDESSIMDKDSELSLSLSLGSNMVQESSSKKKAHEVPKLVENSNDNQVIIPKEQQFSCKFCDKKFSNSQALGGHQNAHRRERILSRMNKEFAMGTFGHGAHMCPYSPMTNRHPFRDSHLYHEAHMHPMAHMSPPMPWRRFELGYGNQGFYNTPFHGHQFPLGTSTETQQRLNHRNVGIGCELNQVPSHAEGIVNRSTTTALNDLEGLPGTHHARNQQISSPRPNLSLNL</sequence>
<feature type="compositionally biased region" description="Polar residues" evidence="6">
    <location>
        <begin position="233"/>
        <end position="247"/>
    </location>
</feature>
<keyword evidence="5" id="KW-0539">Nucleus</keyword>
<dbReference type="EMBL" id="WOCE01000016">
    <property type="protein sequence ID" value="KAE9597332.1"/>
    <property type="molecule type" value="Genomic_DNA"/>
</dbReference>
<proteinExistence type="predicted"/>
<dbReference type="OrthoDB" id="1436876at2759"/>
<dbReference type="SUPFAM" id="SSF57667">
    <property type="entry name" value="beta-beta-alpha zinc fingers"/>
    <property type="match status" value="1"/>
</dbReference>
<protein>
    <submittedName>
        <fullName evidence="7">Putative transcription factor C2H2 family</fullName>
    </submittedName>
</protein>
<dbReference type="PROSITE" id="PS00028">
    <property type="entry name" value="ZINC_FINGER_C2H2_1"/>
    <property type="match status" value="1"/>
</dbReference>
<dbReference type="AlphaFoldDB" id="A0A6A5MKA3"/>
<evidence type="ECO:0000256" key="3">
    <source>
        <dbReference type="ARBA" id="ARBA00022771"/>
    </source>
</evidence>
<feature type="region of interest" description="Disordered" evidence="6">
    <location>
        <begin position="225"/>
        <end position="247"/>
    </location>
</feature>
<evidence type="ECO:0000256" key="1">
    <source>
        <dbReference type="ARBA" id="ARBA00004123"/>
    </source>
</evidence>
<dbReference type="Gene3D" id="3.30.160.60">
    <property type="entry name" value="Classic Zinc Finger"/>
    <property type="match status" value="1"/>
</dbReference>
<dbReference type="GO" id="GO:0009788">
    <property type="term" value="P:negative regulation of abscisic acid-activated signaling pathway"/>
    <property type="evidence" value="ECO:0007669"/>
    <property type="project" value="InterPro"/>
</dbReference>
<evidence type="ECO:0000256" key="2">
    <source>
        <dbReference type="ARBA" id="ARBA00022723"/>
    </source>
</evidence>
<evidence type="ECO:0000256" key="5">
    <source>
        <dbReference type="ARBA" id="ARBA00023242"/>
    </source>
</evidence>
<dbReference type="Proteomes" id="UP000447434">
    <property type="component" value="Chromosome 16"/>
</dbReference>
<dbReference type="GO" id="GO:0005634">
    <property type="term" value="C:nucleus"/>
    <property type="evidence" value="ECO:0007669"/>
    <property type="project" value="UniProtKB-SubCell"/>
</dbReference>
<name>A0A6A5MKA3_LUPAL</name>
<dbReference type="InterPro" id="IPR013087">
    <property type="entry name" value="Znf_C2H2_type"/>
</dbReference>
<evidence type="ECO:0000256" key="6">
    <source>
        <dbReference type="SAM" id="MobiDB-lite"/>
    </source>
</evidence>
<dbReference type="PANTHER" id="PTHR47287">
    <property type="entry name" value="C2H2 AND C2HC ZINC FINGERS SUPERFAMILY PROTEIN"/>
    <property type="match status" value="1"/>
</dbReference>
<accession>A0A6A5MKA3</accession>
<keyword evidence="4" id="KW-0862">Zinc</keyword>
<evidence type="ECO:0000256" key="4">
    <source>
        <dbReference type="ARBA" id="ARBA00022833"/>
    </source>
</evidence>
<keyword evidence="8" id="KW-1185">Reference proteome</keyword>
<keyword evidence="3" id="KW-0863">Zinc-finger</keyword>
<evidence type="ECO:0000313" key="7">
    <source>
        <dbReference type="EMBL" id="KAE9597332.1"/>
    </source>
</evidence>
<keyword evidence="2" id="KW-0479">Metal-binding</keyword>
<organism evidence="7 8">
    <name type="scientific">Lupinus albus</name>
    <name type="common">White lupine</name>
    <name type="synonym">Lupinus termis</name>
    <dbReference type="NCBI Taxonomy" id="3870"/>
    <lineage>
        <taxon>Eukaryota</taxon>
        <taxon>Viridiplantae</taxon>
        <taxon>Streptophyta</taxon>
        <taxon>Embryophyta</taxon>
        <taxon>Tracheophyta</taxon>
        <taxon>Spermatophyta</taxon>
        <taxon>Magnoliopsida</taxon>
        <taxon>eudicotyledons</taxon>
        <taxon>Gunneridae</taxon>
        <taxon>Pentapetalae</taxon>
        <taxon>rosids</taxon>
        <taxon>fabids</taxon>
        <taxon>Fabales</taxon>
        <taxon>Fabaceae</taxon>
        <taxon>Papilionoideae</taxon>
        <taxon>50 kb inversion clade</taxon>
        <taxon>genistoids sensu lato</taxon>
        <taxon>core genistoids</taxon>
        <taxon>Genisteae</taxon>
        <taxon>Lupinus</taxon>
    </lineage>
</organism>
<dbReference type="GO" id="GO:0008270">
    <property type="term" value="F:zinc ion binding"/>
    <property type="evidence" value="ECO:0007669"/>
    <property type="project" value="UniProtKB-KW"/>
</dbReference>
<dbReference type="PANTHER" id="PTHR47287:SF13">
    <property type="entry name" value="C2H2-TYPE DOMAIN-CONTAINING PROTEIN"/>
    <property type="match status" value="1"/>
</dbReference>
<comment type="caution">
    <text evidence="7">The sequence shown here is derived from an EMBL/GenBank/DDBJ whole genome shotgun (WGS) entry which is preliminary data.</text>
</comment>
<reference evidence="8" key="1">
    <citation type="journal article" date="2020" name="Nat. Commun.">
        <title>Genome sequence of the cluster root forming white lupin.</title>
        <authorList>
            <person name="Hufnagel B."/>
            <person name="Marques A."/>
            <person name="Soriano A."/>
            <person name="Marques L."/>
            <person name="Divol F."/>
            <person name="Doumas P."/>
            <person name="Sallet E."/>
            <person name="Mancinotti D."/>
            <person name="Carrere S."/>
            <person name="Marande W."/>
            <person name="Arribat S."/>
            <person name="Keller J."/>
            <person name="Huneau C."/>
            <person name="Blein T."/>
            <person name="Aime D."/>
            <person name="Laguerre M."/>
            <person name="Taylor J."/>
            <person name="Schubert V."/>
            <person name="Nelson M."/>
            <person name="Geu-Flores F."/>
            <person name="Crespi M."/>
            <person name="Gallardo-Guerrero K."/>
            <person name="Delaux P.-M."/>
            <person name="Salse J."/>
            <person name="Berges H."/>
            <person name="Guyot R."/>
            <person name="Gouzy J."/>
            <person name="Peret B."/>
        </authorList>
    </citation>
    <scope>NUCLEOTIDE SEQUENCE [LARGE SCALE GENOMIC DNA]</scope>
    <source>
        <strain evidence="8">cv. Amiga</strain>
    </source>
</reference>
<dbReference type="InterPro" id="IPR036236">
    <property type="entry name" value="Znf_C2H2_sf"/>
</dbReference>